<dbReference type="Gene3D" id="3.40.30.10">
    <property type="entry name" value="Glutaredoxin"/>
    <property type="match status" value="1"/>
</dbReference>
<evidence type="ECO:0000313" key="2">
    <source>
        <dbReference type="Proteomes" id="UP000318815"/>
    </source>
</evidence>
<dbReference type="OrthoDB" id="6120799at2"/>
<keyword evidence="2" id="KW-1185">Reference proteome</keyword>
<evidence type="ECO:0000313" key="1">
    <source>
        <dbReference type="EMBL" id="TWV93006.1"/>
    </source>
</evidence>
<dbReference type="Proteomes" id="UP000318815">
    <property type="component" value="Unassembled WGS sequence"/>
</dbReference>
<dbReference type="AlphaFoldDB" id="A0A5C6LLM3"/>
<gene>
    <name evidence="1" type="ORF">FEF09_27730</name>
</gene>
<proteinExistence type="predicted"/>
<comment type="caution">
    <text evidence="1">The sequence shown here is derived from an EMBL/GenBank/DDBJ whole genome shotgun (WGS) entry which is preliminary data.</text>
</comment>
<dbReference type="EMBL" id="VOHS01000061">
    <property type="protein sequence ID" value="TWV93006.1"/>
    <property type="molecule type" value="Genomic_DNA"/>
</dbReference>
<sequence>MQDLCTVFLSNLKYMTFTEYQALFDDILSKSAEEHTAPYSNHAYLEYVKLNRSRMNRWFKTGKLSAKLIALVEKITTPQQWIVITEAWCGDASHSVPFMKMMADLNPFINLSFELRDSEPFNIEHYLTNGTRSIPKLVVRDADGKDIGIWGPRPKDCQIMYKTLLSNQASSETIKVEMQNWYNNNKGVDIQEELYTMLSMALQQQEA</sequence>
<organism evidence="1 2">
    <name type="scientific">Chitinophaga pinensis</name>
    <dbReference type="NCBI Taxonomy" id="79329"/>
    <lineage>
        <taxon>Bacteria</taxon>
        <taxon>Pseudomonadati</taxon>
        <taxon>Bacteroidota</taxon>
        <taxon>Chitinophagia</taxon>
        <taxon>Chitinophagales</taxon>
        <taxon>Chitinophagaceae</taxon>
        <taxon>Chitinophaga</taxon>
    </lineage>
</organism>
<reference evidence="1 2" key="1">
    <citation type="submission" date="2019-08" db="EMBL/GenBank/DDBJ databases">
        <title>Whole genome sequencing of chitin degrading bacteria Chitinophaga pinensis YS16.</title>
        <authorList>
            <person name="Singh R.P."/>
            <person name="Manchanda G."/>
            <person name="Maurya I.K."/>
            <person name="Joshi N.K."/>
            <person name="Srivastava A.K."/>
        </authorList>
    </citation>
    <scope>NUCLEOTIDE SEQUENCE [LARGE SCALE GENOMIC DNA]</scope>
    <source>
        <strain evidence="1 2">YS-16</strain>
    </source>
</reference>
<dbReference type="Pfam" id="PF14595">
    <property type="entry name" value="Thioredoxin_9"/>
    <property type="match status" value="1"/>
</dbReference>
<protein>
    <submittedName>
        <fullName evidence="1">Thioredoxin family protein</fullName>
    </submittedName>
</protein>
<accession>A0A5C6LLM3</accession>
<name>A0A5C6LLM3_9BACT</name>